<proteinExistence type="predicted"/>
<name>A0A8S9KTI6_BRACR</name>
<protein>
    <submittedName>
        <fullName evidence="1">Uncharacterized protein</fullName>
    </submittedName>
</protein>
<accession>A0A8S9KTI6</accession>
<dbReference type="EMBL" id="QGKW02000717">
    <property type="protein sequence ID" value="KAF2597051.1"/>
    <property type="molecule type" value="Genomic_DNA"/>
</dbReference>
<gene>
    <name evidence="1" type="ORF">F2Q68_00007998</name>
</gene>
<dbReference type="AlphaFoldDB" id="A0A8S9KTI6"/>
<reference evidence="1" key="1">
    <citation type="submission" date="2019-12" db="EMBL/GenBank/DDBJ databases">
        <title>Genome sequencing and annotation of Brassica cretica.</title>
        <authorList>
            <person name="Studholme D.J."/>
            <person name="Sarris P.F."/>
        </authorList>
    </citation>
    <scope>NUCLEOTIDE SEQUENCE</scope>
    <source>
        <strain evidence="1">PFS-001/15</strain>
        <tissue evidence="1">Leaf</tissue>
    </source>
</reference>
<sequence length="130" mass="15332">MKWFRSWSKVCDSDRIVPSPSRSASGPWCWVGRDENLKVVGVRGQTQPEAKEERHVQRDWTLVWTGQMGGNKTSLGKDFIKSWEDKDRENGWSNQERAWTSSYHGNKCVMAEQQYEIIQRSFNIIRLWRP</sequence>
<evidence type="ECO:0000313" key="1">
    <source>
        <dbReference type="EMBL" id="KAF2597051.1"/>
    </source>
</evidence>
<comment type="caution">
    <text evidence="1">The sequence shown here is derived from an EMBL/GenBank/DDBJ whole genome shotgun (WGS) entry which is preliminary data.</text>
</comment>
<organism evidence="1 2">
    <name type="scientific">Brassica cretica</name>
    <name type="common">Mustard</name>
    <dbReference type="NCBI Taxonomy" id="69181"/>
    <lineage>
        <taxon>Eukaryota</taxon>
        <taxon>Viridiplantae</taxon>
        <taxon>Streptophyta</taxon>
        <taxon>Embryophyta</taxon>
        <taxon>Tracheophyta</taxon>
        <taxon>Spermatophyta</taxon>
        <taxon>Magnoliopsida</taxon>
        <taxon>eudicotyledons</taxon>
        <taxon>Gunneridae</taxon>
        <taxon>Pentapetalae</taxon>
        <taxon>rosids</taxon>
        <taxon>malvids</taxon>
        <taxon>Brassicales</taxon>
        <taxon>Brassicaceae</taxon>
        <taxon>Brassiceae</taxon>
        <taxon>Brassica</taxon>
    </lineage>
</organism>
<dbReference type="Proteomes" id="UP000712281">
    <property type="component" value="Unassembled WGS sequence"/>
</dbReference>
<evidence type="ECO:0000313" key="2">
    <source>
        <dbReference type="Proteomes" id="UP000712281"/>
    </source>
</evidence>